<dbReference type="InterPro" id="IPR002725">
    <property type="entry name" value="YgjP-like_metallopeptidase"/>
</dbReference>
<evidence type="ECO:0000313" key="3">
    <source>
        <dbReference type="Proteomes" id="UP000324209"/>
    </source>
</evidence>
<accession>A0A5C1QPY3</accession>
<dbReference type="CDD" id="cd07344">
    <property type="entry name" value="M48_yhfN_like"/>
    <property type="match status" value="1"/>
</dbReference>
<dbReference type="SUPFAM" id="SSF55486">
    <property type="entry name" value="Metalloproteases ('zincins'), catalytic domain"/>
    <property type="match status" value="1"/>
</dbReference>
<reference evidence="2 3" key="1">
    <citation type="submission" date="2019-02" db="EMBL/GenBank/DDBJ databases">
        <title>Complete Genome Sequence and Methylome Analysis of free living Spirochaetas.</title>
        <authorList>
            <person name="Fomenkov A."/>
            <person name="Dubinina G."/>
            <person name="Leshcheva N."/>
            <person name="Mikheeva N."/>
            <person name="Grabovich M."/>
            <person name="Vincze T."/>
            <person name="Roberts R.J."/>
        </authorList>
    </citation>
    <scope>NUCLEOTIDE SEQUENCE [LARGE SCALE GENOMIC DNA]</scope>
    <source>
        <strain evidence="2 3">K2</strain>
    </source>
</reference>
<dbReference type="PANTHER" id="PTHR30399">
    <property type="entry name" value="UNCHARACTERIZED PROTEIN YGJP"/>
    <property type="match status" value="1"/>
</dbReference>
<gene>
    <name evidence="2" type="ORF">EXM22_16800</name>
</gene>
<keyword evidence="3" id="KW-1185">Reference proteome</keyword>
<organism evidence="2 3">
    <name type="scientific">Oceanispirochaeta crateris</name>
    <dbReference type="NCBI Taxonomy" id="2518645"/>
    <lineage>
        <taxon>Bacteria</taxon>
        <taxon>Pseudomonadati</taxon>
        <taxon>Spirochaetota</taxon>
        <taxon>Spirochaetia</taxon>
        <taxon>Spirochaetales</taxon>
        <taxon>Spirochaetaceae</taxon>
        <taxon>Oceanispirochaeta</taxon>
    </lineage>
</organism>
<evidence type="ECO:0000313" key="2">
    <source>
        <dbReference type="EMBL" id="QEN09557.1"/>
    </source>
</evidence>
<proteinExistence type="predicted"/>
<dbReference type="PANTHER" id="PTHR30399:SF1">
    <property type="entry name" value="UTP PYROPHOSPHATASE"/>
    <property type="match status" value="1"/>
</dbReference>
<dbReference type="InterPro" id="IPR053136">
    <property type="entry name" value="UTP_pyrophosphatase-like"/>
</dbReference>
<dbReference type="KEGG" id="ock:EXM22_16800"/>
<dbReference type="Gene3D" id="3.30.2010.10">
    <property type="entry name" value="Metalloproteases ('zincins'), catalytic domain"/>
    <property type="match status" value="1"/>
</dbReference>
<dbReference type="Proteomes" id="UP000324209">
    <property type="component" value="Chromosome"/>
</dbReference>
<feature type="domain" description="YgjP-like metallopeptidase" evidence="1">
    <location>
        <begin position="32"/>
        <end position="235"/>
    </location>
</feature>
<sequence>MPMHRISTEEKIIHIQGHPVKLQKKNMKSLRLRLIPPHGEIRVSVPSWYSDKEAAQFVLSRWEWIMKQKKTIKAVHPLTQQNYNNGDTILFLGEPYTITIIETSRPGPPQIKGDQIIIEEKANSLPHQRKQKIESWYRTKMKDMMDSLITYWADKMGVEPQEWKIRKMNTRWGSCNTVSRRIWLNLELITMKPEILEYVLVHELAHLLERGHNKQFKSLMDRFLPSWRSLNIELRGGLPL</sequence>
<dbReference type="EMBL" id="CP036150">
    <property type="protein sequence ID" value="QEN09557.1"/>
    <property type="molecule type" value="Genomic_DNA"/>
</dbReference>
<name>A0A5C1QPY3_9SPIO</name>
<dbReference type="Pfam" id="PF01863">
    <property type="entry name" value="YgjP-like"/>
    <property type="match status" value="1"/>
</dbReference>
<dbReference type="AlphaFoldDB" id="A0A5C1QPY3"/>
<protein>
    <submittedName>
        <fullName evidence="2">M48 family peptidase</fullName>
    </submittedName>
</protein>
<evidence type="ECO:0000259" key="1">
    <source>
        <dbReference type="Pfam" id="PF01863"/>
    </source>
</evidence>
<dbReference type="OrthoDB" id="9811177at2"/>